<sequence length="184" mass="21816">MSPHGISSNKIDYLCTSRKWRTSLCDAWAYRGPDVGSDHYLLRATLKLKSLTITRPFAVEKLKDPVVVNSFILELRNGFELLRNTCDIEERWADTRAVVNNCAEKVIGRRQSTRKEHWIQERTWWQIDERKGVKQTKMQAKTKEVLKEANRRYAELDRKKVKKLYRRDEKDWLMQNRCTGGRES</sequence>
<dbReference type="OrthoDB" id="412793at2759"/>
<keyword evidence="2" id="KW-1185">Reference proteome</keyword>
<evidence type="ECO:0008006" key="3">
    <source>
        <dbReference type="Google" id="ProtNLM"/>
    </source>
</evidence>
<protein>
    <recommendedName>
        <fullName evidence="3">Endonuclease/exonuclease/phosphatase domain-containing protein</fullName>
    </recommendedName>
</protein>
<organism evidence="1 2">
    <name type="scientific">Ancylostoma duodenale</name>
    <dbReference type="NCBI Taxonomy" id="51022"/>
    <lineage>
        <taxon>Eukaryota</taxon>
        <taxon>Metazoa</taxon>
        <taxon>Ecdysozoa</taxon>
        <taxon>Nematoda</taxon>
        <taxon>Chromadorea</taxon>
        <taxon>Rhabditida</taxon>
        <taxon>Rhabditina</taxon>
        <taxon>Rhabditomorpha</taxon>
        <taxon>Strongyloidea</taxon>
        <taxon>Ancylostomatidae</taxon>
        <taxon>Ancylostomatinae</taxon>
        <taxon>Ancylostoma</taxon>
    </lineage>
</organism>
<proteinExistence type="predicted"/>
<gene>
    <name evidence="1" type="ORF">ANCDUO_00522</name>
</gene>
<dbReference type="EMBL" id="KN726214">
    <property type="protein sequence ID" value="KIH69134.1"/>
    <property type="molecule type" value="Genomic_DNA"/>
</dbReference>
<evidence type="ECO:0000313" key="1">
    <source>
        <dbReference type="EMBL" id="KIH69134.1"/>
    </source>
</evidence>
<reference evidence="1 2" key="1">
    <citation type="submission" date="2013-12" db="EMBL/GenBank/DDBJ databases">
        <title>Draft genome of the parsitic nematode Ancylostoma duodenale.</title>
        <authorList>
            <person name="Mitreva M."/>
        </authorList>
    </citation>
    <scope>NUCLEOTIDE SEQUENCE [LARGE SCALE GENOMIC DNA]</scope>
    <source>
        <strain evidence="1 2">Zhejiang</strain>
    </source>
</reference>
<evidence type="ECO:0000313" key="2">
    <source>
        <dbReference type="Proteomes" id="UP000054047"/>
    </source>
</evidence>
<name>A0A0C2HBU6_9BILA</name>
<dbReference type="Proteomes" id="UP000054047">
    <property type="component" value="Unassembled WGS sequence"/>
</dbReference>
<dbReference type="AlphaFoldDB" id="A0A0C2HBU6"/>
<accession>A0A0C2HBU6</accession>